<keyword evidence="3" id="KW-1185">Reference proteome</keyword>
<proteinExistence type="predicted"/>
<sequence>MAGWQGTGGEGWGFGDGGQQWRGARGGGVVWWMEREGLRRNNRWLGIDSKYKFRAS</sequence>
<accession>A0A7J0GJ69</accession>
<gene>
    <name evidence="2" type="ORF">Acr_22g0001900</name>
</gene>
<feature type="region of interest" description="Disordered" evidence="1">
    <location>
        <begin position="1"/>
        <end position="21"/>
    </location>
</feature>
<dbReference type="Proteomes" id="UP000585474">
    <property type="component" value="Unassembled WGS sequence"/>
</dbReference>
<protein>
    <submittedName>
        <fullName evidence="2">Uncharacterized protein</fullName>
    </submittedName>
</protein>
<dbReference type="EMBL" id="BJWL01000022">
    <property type="protein sequence ID" value="GFZ10792.1"/>
    <property type="molecule type" value="Genomic_DNA"/>
</dbReference>
<dbReference type="AlphaFoldDB" id="A0A7J0GJ69"/>
<evidence type="ECO:0000313" key="3">
    <source>
        <dbReference type="Proteomes" id="UP000585474"/>
    </source>
</evidence>
<name>A0A7J0GJ69_9ERIC</name>
<comment type="caution">
    <text evidence="2">The sequence shown here is derived from an EMBL/GenBank/DDBJ whole genome shotgun (WGS) entry which is preliminary data.</text>
</comment>
<evidence type="ECO:0000313" key="2">
    <source>
        <dbReference type="EMBL" id="GFZ10792.1"/>
    </source>
</evidence>
<reference evidence="2 3" key="1">
    <citation type="submission" date="2019-07" db="EMBL/GenBank/DDBJ databases">
        <title>De Novo Assembly of kiwifruit Actinidia rufa.</title>
        <authorList>
            <person name="Sugita-Konishi S."/>
            <person name="Sato K."/>
            <person name="Mori E."/>
            <person name="Abe Y."/>
            <person name="Kisaki G."/>
            <person name="Hamano K."/>
            <person name="Suezawa K."/>
            <person name="Otani M."/>
            <person name="Fukuda T."/>
            <person name="Manabe T."/>
            <person name="Gomi K."/>
            <person name="Tabuchi M."/>
            <person name="Akimitsu K."/>
            <person name="Kataoka I."/>
        </authorList>
    </citation>
    <scope>NUCLEOTIDE SEQUENCE [LARGE SCALE GENOMIC DNA]</scope>
    <source>
        <strain evidence="3">cv. Fuchu</strain>
    </source>
</reference>
<organism evidence="2 3">
    <name type="scientific">Actinidia rufa</name>
    <dbReference type="NCBI Taxonomy" id="165716"/>
    <lineage>
        <taxon>Eukaryota</taxon>
        <taxon>Viridiplantae</taxon>
        <taxon>Streptophyta</taxon>
        <taxon>Embryophyta</taxon>
        <taxon>Tracheophyta</taxon>
        <taxon>Spermatophyta</taxon>
        <taxon>Magnoliopsida</taxon>
        <taxon>eudicotyledons</taxon>
        <taxon>Gunneridae</taxon>
        <taxon>Pentapetalae</taxon>
        <taxon>asterids</taxon>
        <taxon>Ericales</taxon>
        <taxon>Actinidiaceae</taxon>
        <taxon>Actinidia</taxon>
    </lineage>
</organism>
<evidence type="ECO:0000256" key="1">
    <source>
        <dbReference type="SAM" id="MobiDB-lite"/>
    </source>
</evidence>